<reference evidence="7 8" key="1">
    <citation type="submission" date="2016-07" db="EMBL/GenBank/DDBJ databases">
        <title>Draft genome of Scalindua rubra, obtained from a brine-seawater interface in the Red Sea, sheds light on salt adaptation in anammox bacteria.</title>
        <authorList>
            <person name="Speth D.R."/>
            <person name="Lagkouvardos I."/>
            <person name="Wang Y."/>
            <person name="Qian P.-Y."/>
            <person name="Dutilh B.E."/>
            <person name="Jetten M.S."/>
        </authorList>
    </citation>
    <scope>NUCLEOTIDE SEQUENCE [LARGE SCALE GENOMIC DNA]</scope>
    <source>
        <strain evidence="7">BSI-1</strain>
    </source>
</reference>
<accession>A0A1E3XAF3</accession>
<dbReference type="SUPFAM" id="SSF55486">
    <property type="entry name" value="Metalloproteases ('zincins'), catalytic domain"/>
    <property type="match status" value="1"/>
</dbReference>
<evidence type="ECO:0000256" key="3">
    <source>
        <dbReference type="ARBA" id="ARBA00022723"/>
    </source>
</evidence>
<comment type="cofactor">
    <cofactor evidence="1">
        <name>Zn(2+)</name>
        <dbReference type="ChEBI" id="CHEBI:29105"/>
    </cofactor>
</comment>
<dbReference type="GO" id="GO:0046872">
    <property type="term" value="F:metal ion binding"/>
    <property type="evidence" value="ECO:0007669"/>
    <property type="project" value="UniProtKB-KW"/>
</dbReference>
<dbReference type="PANTHER" id="PTHR15910">
    <property type="entry name" value="ARCHAEMETZINCIN"/>
    <property type="match status" value="1"/>
</dbReference>
<keyword evidence="5" id="KW-0862">Zinc</keyword>
<keyword evidence="6" id="KW-0482">Metalloprotease</keyword>
<comment type="caution">
    <text evidence="7">The sequence shown here is derived from an EMBL/GenBank/DDBJ whole genome shotgun (WGS) entry which is preliminary data.</text>
</comment>
<dbReference type="GO" id="GO:0006508">
    <property type="term" value="P:proteolysis"/>
    <property type="evidence" value="ECO:0007669"/>
    <property type="project" value="UniProtKB-KW"/>
</dbReference>
<keyword evidence="3" id="KW-0479">Metal-binding</keyword>
<dbReference type="GO" id="GO:0008237">
    <property type="term" value="F:metallopeptidase activity"/>
    <property type="evidence" value="ECO:0007669"/>
    <property type="project" value="UniProtKB-KW"/>
</dbReference>
<dbReference type="InterPro" id="IPR012962">
    <property type="entry name" value="Pept_M54_archaemetzincn"/>
</dbReference>
<sequence length="118" mass="13483">MIHDLGLSEYDRILGIVDIDLYVPELTFVFGEADIAKKVAVISLTRLRQEFDDLPENLTLFRNRIITEAVHELGHTYGLRHCTNNNCVMFFSNTLSDTDQKGAVLCSNCKKILEKKKH</sequence>
<evidence type="ECO:0000256" key="2">
    <source>
        <dbReference type="ARBA" id="ARBA00022670"/>
    </source>
</evidence>
<evidence type="ECO:0000256" key="6">
    <source>
        <dbReference type="ARBA" id="ARBA00023049"/>
    </source>
</evidence>
<evidence type="ECO:0000256" key="5">
    <source>
        <dbReference type="ARBA" id="ARBA00022833"/>
    </source>
</evidence>
<evidence type="ECO:0000256" key="4">
    <source>
        <dbReference type="ARBA" id="ARBA00022801"/>
    </source>
</evidence>
<dbReference type="Pfam" id="PF07998">
    <property type="entry name" value="Peptidase_M54"/>
    <property type="match status" value="1"/>
</dbReference>
<proteinExistence type="predicted"/>
<dbReference type="EMBL" id="MAYW01000056">
    <property type="protein sequence ID" value="ODS32583.1"/>
    <property type="molecule type" value="Genomic_DNA"/>
</dbReference>
<keyword evidence="2" id="KW-0645">Protease</keyword>
<evidence type="ECO:0000256" key="1">
    <source>
        <dbReference type="ARBA" id="ARBA00001947"/>
    </source>
</evidence>
<gene>
    <name evidence="7" type="ORF">SCARUB_02291</name>
</gene>
<dbReference type="CDD" id="cd11375">
    <property type="entry name" value="Peptidase_M54"/>
    <property type="match status" value="1"/>
</dbReference>
<organism evidence="7 8">
    <name type="scientific">Candidatus Scalindua rubra</name>
    <dbReference type="NCBI Taxonomy" id="1872076"/>
    <lineage>
        <taxon>Bacteria</taxon>
        <taxon>Pseudomonadati</taxon>
        <taxon>Planctomycetota</taxon>
        <taxon>Candidatus Brocadiia</taxon>
        <taxon>Candidatus Brocadiales</taxon>
        <taxon>Candidatus Scalinduaceae</taxon>
        <taxon>Candidatus Scalindua</taxon>
    </lineage>
</organism>
<keyword evidence="4" id="KW-0378">Hydrolase</keyword>
<protein>
    <submittedName>
        <fullName evidence="7">Peptidase</fullName>
    </submittedName>
</protein>
<name>A0A1E3XAF3_9BACT</name>
<evidence type="ECO:0000313" key="8">
    <source>
        <dbReference type="Proteomes" id="UP000094056"/>
    </source>
</evidence>
<dbReference type="Proteomes" id="UP000094056">
    <property type="component" value="Unassembled WGS sequence"/>
</dbReference>
<evidence type="ECO:0000313" key="7">
    <source>
        <dbReference type="EMBL" id="ODS32583.1"/>
    </source>
</evidence>
<dbReference type="PANTHER" id="PTHR15910:SF1">
    <property type="entry name" value="ARCHAEMETZINCIN-2"/>
    <property type="match status" value="1"/>
</dbReference>
<dbReference type="AlphaFoldDB" id="A0A1E3XAF3"/>
<dbReference type="InterPro" id="IPR024079">
    <property type="entry name" value="MetalloPept_cat_dom_sf"/>
</dbReference>
<dbReference type="Gene3D" id="3.40.390.10">
    <property type="entry name" value="Collagenase (Catalytic Domain)"/>
    <property type="match status" value="1"/>
</dbReference>